<organism evidence="1">
    <name type="scientific">Rhizophora mucronata</name>
    <name type="common">Asiatic mangrove</name>
    <dbReference type="NCBI Taxonomy" id="61149"/>
    <lineage>
        <taxon>Eukaryota</taxon>
        <taxon>Viridiplantae</taxon>
        <taxon>Streptophyta</taxon>
        <taxon>Embryophyta</taxon>
        <taxon>Tracheophyta</taxon>
        <taxon>Spermatophyta</taxon>
        <taxon>Magnoliopsida</taxon>
        <taxon>eudicotyledons</taxon>
        <taxon>Gunneridae</taxon>
        <taxon>Pentapetalae</taxon>
        <taxon>rosids</taxon>
        <taxon>fabids</taxon>
        <taxon>Malpighiales</taxon>
        <taxon>Rhizophoraceae</taxon>
        <taxon>Rhizophora</taxon>
    </lineage>
</organism>
<accession>A0A2P2J2B0</accession>
<proteinExistence type="predicted"/>
<reference evidence="1" key="1">
    <citation type="submission" date="2018-02" db="EMBL/GenBank/DDBJ databases">
        <title>Rhizophora mucronata_Transcriptome.</title>
        <authorList>
            <person name="Meera S.P."/>
            <person name="Sreeshan A."/>
            <person name="Augustine A."/>
        </authorList>
    </citation>
    <scope>NUCLEOTIDE SEQUENCE</scope>
    <source>
        <tissue evidence="1">Leaf</tissue>
    </source>
</reference>
<dbReference type="AlphaFoldDB" id="A0A2P2J2B0"/>
<sequence>MFRFAYTFMSTYFVIMHDSTVKCACEKPVYACLWWDKLELQISHTKDKELVVN</sequence>
<name>A0A2P2J2B0_RHIMU</name>
<protein>
    <submittedName>
        <fullName evidence="1">Uncharacterized protein</fullName>
    </submittedName>
</protein>
<evidence type="ECO:0000313" key="1">
    <source>
        <dbReference type="EMBL" id="MBW87602.1"/>
    </source>
</evidence>
<dbReference type="EMBL" id="GGEC01007119">
    <property type="protein sequence ID" value="MBW87602.1"/>
    <property type="molecule type" value="Transcribed_RNA"/>
</dbReference>